<sequence length="129" mass="14510">MIFLTKEEFVALNQLVLGRAQSHSFGIQYPQGLDIVVEQPQQVIFGKELYPSVWLKAAFIIQKITKKHIFVDGNKRTALLSGLTFLKVNGYILAFSDDEGESLILSVTNSPDSEEIMLTLAEWLKTHQA</sequence>
<proteinExistence type="predicted"/>
<organism evidence="2 3">
    <name type="scientific">Levilactobacillus hammesii DSM 16381</name>
    <dbReference type="NCBI Taxonomy" id="1423753"/>
    <lineage>
        <taxon>Bacteria</taxon>
        <taxon>Bacillati</taxon>
        <taxon>Bacillota</taxon>
        <taxon>Bacilli</taxon>
        <taxon>Lactobacillales</taxon>
        <taxon>Lactobacillaceae</taxon>
        <taxon>Levilactobacillus</taxon>
    </lineage>
</organism>
<dbReference type="RefSeq" id="WP_057732502.1">
    <property type="nucleotide sequence ID" value="NZ_AZFS01000044.1"/>
</dbReference>
<name>A0A0R1URM6_9LACO</name>
<dbReference type="InterPro" id="IPR003812">
    <property type="entry name" value="Fido"/>
</dbReference>
<dbReference type="Proteomes" id="UP000051580">
    <property type="component" value="Unassembled WGS sequence"/>
</dbReference>
<dbReference type="SUPFAM" id="SSF140931">
    <property type="entry name" value="Fic-like"/>
    <property type="match status" value="1"/>
</dbReference>
<dbReference type="AlphaFoldDB" id="A0A0R1URM6"/>
<reference evidence="2 3" key="1">
    <citation type="journal article" date="2015" name="Genome Announc.">
        <title>Expanding the biotechnology potential of lactobacilli through comparative genomics of 213 strains and associated genera.</title>
        <authorList>
            <person name="Sun Z."/>
            <person name="Harris H.M."/>
            <person name="McCann A."/>
            <person name="Guo C."/>
            <person name="Argimon S."/>
            <person name="Zhang W."/>
            <person name="Yang X."/>
            <person name="Jeffery I.B."/>
            <person name="Cooney J.C."/>
            <person name="Kagawa T.F."/>
            <person name="Liu W."/>
            <person name="Song Y."/>
            <person name="Salvetti E."/>
            <person name="Wrobel A."/>
            <person name="Rasinkangas P."/>
            <person name="Parkhill J."/>
            <person name="Rea M.C."/>
            <person name="O'Sullivan O."/>
            <person name="Ritari J."/>
            <person name="Douillard F.P."/>
            <person name="Paul Ross R."/>
            <person name="Yang R."/>
            <person name="Briner A.E."/>
            <person name="Felis G.E."/>
            <person name="de Vos W.M."/>
            <person name="Barrangou R."/>
            <person name="Klaenhammer T.R."/>
            <person name="Caufield P.W."/>
            <person name="Cui Y."/>
            <person name="Zhang H."/>
            <person name="O'Toole P.W."/>
        </authorList>
    </citation>
    <scope>NUCLEOTIDE SEQUENCE [LARGE SCALE GENOMIC DNA]</scope>
    <source>
        <strain evidence="2 3">DSM 16381</strain>
    </source>
</reference>
<dbReference type="NCBIfam" id="TIGR01550">
    <property type="entry name" value="DOC_P1"/>
    <property type="match status" value="1"/>
</dbReference>
<dbReference type="PROSITE" id="PS51459">
    <property type="entry name" value="FIDO"/>
    <property type="match status" value="1"/>
</dbReference>
<dbReference type="EMBL" id="AZFS01000044">
    <property type="protein sequence ID" value="KRL95857.1"/>
    <property type="molecule type" value="Genomic_DNA"/>
</dbReference>
<dbReference type="OrthoDB" id="9802752at2"/>
<dbReference type="Pfam" id="PF02661">
    <property type="entry name" value="Fic"/>
    <property type="match status" value="1"/>
</dbReference>
<evidence type="ECO:0000313" key="3">
    <source>
        <dbReference type="Proteomes" id="UP000051580"/>
    </source>
</evidence>
<evidence type="ECO:0000313" key="2">
    <source>
        <dbReference type="EMBL" id="KRL95857.1"/>
    </source>
</evidence>
<dbReference type="Gene3D" id="1.20.120.1870">
    <property type="entry name" value="Fic/DOC protein, Fido domain"/>
    <property type="match status" value="1"/>
</dbReference>
<dbReference type="GO" id="GO:0016301">
    <property type="term" value="F:kinase activity"/>
    <property type="evidence" value="ECO:0007669"/>
    <property type="project" value="InterPro"/>
</dbReference>
<comment type="caution">
    <text evidence="2">The sequence shown here is derived from an EMBL/GenBank/DDBJ whole genome shotgun (WGS) entry which is preliminary data.</text>
</comment>
<dbReference type="STRING" id="1423753.FD28_GL002086"/>
<gene>
    <name evidence="2" type="ORF">FD28_GL002086</name>
</gene>
<dbReference type="InterPro" id="IPR006440">
    <property type="entry name" value="Doc"/>
</dbReference>
<protein>
    <recommendedName>
        <fullName evidence="1">Fido domain-containing protein</fullName>
    </recommendedName>
</protein>
<dbReference type="PANTHER" id="PTHR39426">
    <property type="entry name" value="HOMOLOGY TO DEATH-ON-CURING PROTEIN OF PHAGE P1"/>
    <property type="match status" value="1"/>
</dbReference>
<dbReference type="InterPro" id="IPR036597">
    <property type="entry name" value="Fido-like_dom_sf"/>
</dbReference>
<evidence type="ECO:0000259" key="1">
    <source>
        <dbReference type="PROSITE" id="PS51459"/>
    </source>
</evidence>
<dbReference type="PATRIC" id="fig|1423753.3.peg.2192"/>
<feature type="domain" description="Fido" evidence="1">
    <location>
        <begin position="4"/>
        <end position="126"/>
    </location>
</feature>
<accession>A0A0R1URM6</accession>
<dbReference type="InterPro" id="IPR053737">
    <property type="entry name" value="Type_II_TA_Toxin"/>
</dbReference>
<dbReference type="PANTHER" id="PTHR39426:SF1">
    <property type="entry name" value="HOMOLOGY TO DEATH-ON-CURING PROTEIN OF PHAGE P1"/>
    <property type="match status" value="1"/>
</dbReference>
<keyword evidence="3" id="KW-1185">Reference proteome</keyword>